<dbReference type="EMBL" id="OC321547">
    <property type="protein sequence ID" value="CAD7410222.1"/>
    <property type="molecule type" value="Genomic_DNA"/>
</dbReference>
<reference evidence="2" key="1">
    <citation type="submission" date="2020-11" db="EMBL/GenBank/DDBJ databases">
        <authorList>
            <person name="Tran Van P."/>
        </authorList>
    </citation>
    <scope>NUCLEOTIDE SEQUENCE</scope>
</reference>
<gene>
    <name evidence="2" type="ORF">TCEB3V08_LOCUS10386</name>
</gene>
<organism evidence="2">
    <name type="scientific">Timema cristinae</name>
    <name type="common">Walking stick</name>
    <dbReference type="NCBI Taxonomy" id="61476"/>
    <lineage>
        <taxon>Eukaryota</taxon>
        <taxon>Metazoa</taxon>
        <taxon>Ecdysozoa</taxon>
        <taxon>Arthropoda</taxon>
        <taxon>Hexapoda</taxon>
        <taxon>Insecta</taxon>
        <taxon>Pterygota</taxon>
        <taxon>Neoptera</taxon>
        <taxon>Polyneoptera</taxon>
        <taxon>Phasmatodea</taxon>
        <taxon>Timematodea</taxon>
        <taxon>Timematoidea</taxon>
        <taxon>Timematidae</taxon>
        <taxon>Timema</taxon>
    </lineage>
</organism>
<accession>A0A7R9DB01</accession>
<name>A0A7R9DB01_TIMCR</name>
<evidence type="ECO:0000256" key="1">
    <source>
        <dbReference type="SAM" id="MobiDB-lite"/>
    </source>
</evidence>
<sequence>MEFFGASRLGYANPVKETLRCDYKEPSSDEAKFRTPVPSPELDVYHGQYDGRAYSSYDKLKRLRRKGSWHPQAQHTLSKKRRPSIITPEPALREQQCSLYLAVSPSFPPLLCRHAHNSQIPRRWHCEAHSPSQIYRTPITSAQSIGWFVGDEALGDLAWARTKTTHSLVRSEITRSHDLTYEYVKEDLVTLVDDINKVLAMRVVL</sequence>
<dbReference type="AlphaFoldDB" id="A0A7R9DB01"/>
<feature type="region of interest" description="Disordered" evidence="1">
    <location>
        <begin position="67"/>
        <end position="87"/>
    </location>
</feature>
<protein>
    <submittedName>
        <fullName evidence="2">Uncharacterized protein</fullName>
    </submittedName>
</protein>
<dbReference type="Pfam" id="PF22593">
    <property type="entry name" value="SPMIP11"/>
    <property type="match status" value="1"/>
</dbReference>
<evidence type="ECO:0000313" key="2">
    <source>
        <dbReference type="EMBL" id="CAD7410222.1"/>
    </source>
</evidence>
<proteinExistence type="predicted"/>